<feature type="transmembrane region" description="Helical" evidence="7">
    <location>
        <begin position="263"/>
        <end position="282"/>
    </location>
</feature>
<accession>A0ABS1JAS5</accession>
<keyword evidence="2" id="KW-0813">Transport</keyword>
<keyword evidence="3" id="KW-1003">Cell membrane</keyword>
<dbReference type="RefSeq" id="WP_201635320.1">
    <property type="nucleotide sequence ID" value="NZ_JAEQNB010000003.1"/>
</dbReference>
<dbReference type="Pfam" id="PF05977">
    <property type="entry name" value="MFS_3"/>
    <property type="match status" value="1"/>
</dbReference>
<comment type="caution">
    <text evidence="8">The sequence shown here is derived from an EMBL/GenBank/DDBJ whole genome shotgun (WGS) entry which is preliminary data.</text>
</comment>
<comment type="subcellular location">
    <subcellularLocation>
        <location evidence="1">Cell membrane</location>
        <topology evidence="1">Multi-pass membrane protein</topology>
    </subcellularLocation>
</comment>
<feature type="transmembrane region" description="Helical" evidence="7">
    <location>
        <begin position="172"/>
        <end position="189"/>
    </location>
</feature>
<keyword evidence="4 7" id="KW-0812">Transmembrane</keyword>
<evidence type="ECO:0000313" key="9">
    <source>
        <dbReference type="Proteomes" id="UP000602284"/>
    </source>
</evidence>
<sequence length="417" mass="44188">MSYRELLRHRGYSLLFSGQVLSQVGDAVYEVGIVWLVYRLTGSAAALGWLAFCQSVPYLVCGLLAGALADRWNRRTTMLVSDLVRAAAVAYLAVRYATGNLTAVEVCAVAVVLTTARSFFHPAMRALYPEMLGQEQLLLANSLSEGSKRICKVGGMMLGGVLMAQAQADVVLWGNAASFLLSFVTLLALKKTAQQTESVKPGNSRGTGSLFQEIRSAFGEVYRRRQVLFAIAMSSFGLVVSAGLIKVGLPLLAGNVLHGEGDVYGLLMACFSIGMFLSTASMKKLAARLSLVQLVAVGWLLYGAMFVALSFAPPLTLACVLVGATGFAHFLTDIPVTTLIQQTMPLHRMSACQSIWATASFGSESLGVILGGAVLGVATVGLTFAAAGALLLSLGVVSVRKLRGFGQNVLDRQSLSE</sequence>
<evidence type="ECO:0000256" key="6">
    <source>
        <dbReference type="ARBA" id="ARBA00023136"/>
    </source>
</evidence>
<keyword evidence="5 7" id="KW-1133">Transmembrane helix</keyword>
<feature type="transmembrane region" description="Helical" evidence="7">
    <location>
        <begin position="44"/>
        <end position="69"/>
    </location>
</feature>
<evidence type="ECO:0000256" key="1">
    <source>
        <dbReference type="ARBA" id="ARBA00004651"/>
    </source>
</evidence>
<name>A0ABS1JAS5_9BACL</name>
<dbReference type="EMBL" id="JAEQNB010000003">
    <property type="protein sequence ID" value="MBL0387384.1"/>
    <property type="molecule type" value="Genomic_DNA"/>
</dbReference>
<dbReference type="PANTHER" id="PTHR23513">
    <property type="entry name" value="INTEGRAL MEMBRANE EFFLUX PROTEIN-RELATED"/>
    <property type="match status" value="1"/>
</dbReference>
<evidence type="ECO:0000256" key="4">
    <source>
        <dbReference type="ARBA" id="ARBA00022692"/>
    </source>
</evidence>
<dbReference type="SUPFAM" id="SSF103473">
    <property type="entry name" value="MFS general substrate transporter"/>
    <property type="match status" value="1"/>
</dbReference>
<keyword evidence="6 7" id="KW-0472">Membrane</keyword>
<evidence type="ECO:0000256" key="3">
    <source>
        <dbReference type="ARBA" id="ARBA00022475"/>
    </source>
</evidence>
<dbReference type="InterPro" id="IPR036259">
    <property type="entry name" value="MFS_trans_sf"/>
</dbReference>
<evidence type="ECO:0000256" key="5">
    <source>
        <dbReference type="ARBA" id="ARBA00022989"/>
    </source>
</evidence>
<gene>
    <name evidence="8" type="ORF">JJB07_12045</name>
</gene>
<dbReference type="PANTHER" id="PTHR23513:SF6">
    <property type="entry name" value="MAJOR FACILITATOR SUPERFAMILY ASSOCIATED DOMAIN-CONTAINING PROTEIN"/>
    <property type="match status" value="1"/>
</dbReference>
<protein>
    <submittedName>
        <fullName evidence="8">MFS transporter</fullName>
    </submittedName>
</protein>
<feature type="transmembrane region" description="Helical" evidence="7">
    <location>
        <begin position="12"/>
        <end position="38"/>
    </location>
</feature>
<evidence type="ECO:0000313" key="8">
    <source>
        <dbReference type="EMBL" id="MBL0387384.1"/>
    </source>
</evidence>
<dbReference type="InterPro" id="IPR010290">
    <property type="entry name" value="TM_effector"/>
</dbReference>
<feature type="transmembrane region" description="Helical" evidence="7">
    <location>
        <begin position="227"/>
        <end position="251"/>
    </location>
</feature>
<proteinExistence type="predicted"/>
<keyword evidence="9" id="KW-1185">Reference proteome</keyword>
<evidence type="ECO:0000256" key="2">
    <source>
        <dbReference type="ARBA" id="ARBA00022448"/>
    </source>
</evidence>
<reference evidence="8 9" key="1">
    <citation type="submission" date="2021-01" db="EMBL/GenBank/DDBJ databases">
        <title>Tumebacillus sp. strain ITR2 16S ribosomal RNA gene Genome sequencing and assembly.</title>
        <authorList>
            <person name="Kang M."/>
        </authorList>
    </citation>
    <scope>NUCLEOTIDE SEQUENCE [LARGE SCALE GENOMIC DNA]</scope>
    <source>
        <strain evidence="8 9">ITR2</strain>
    </source>
</reference>
<feature type="transmembrane region" description="Helical" evidence="7">
    <location>
        <begin position="381"/>
        <end position="399"/>
    </location>
</feature>
<evidence type="ECO:0000256" key="7">
    <source>
        <dbReference type="SAM" id="Phobius"/>
    </source>
</evidence>
<dbReference type="CDD" id="cd06173">
    <property type="entry name" value="MFS_MefA_like"/>
    <property type="match status" value="1"/>
</dbReference>
<dbReference type="Proteomes" id="UP000602284">
    <property type="component" value="Unassembled WGS sequence"/>
</dbReference>
<feature type="transmembrane region" description="Helical" evidence="7">
    <location>
        <begin position="289"/>
        <end position="309"/>
    </location>
</feature>
<dbReference type="Gene3D" id="1.20.1250.20">
    <property type="entry name" value="MFS general substrate transporter like domains"/>
    <property type="match status" value="1"/>
</dbReference>
<organism evidence="8 9">
    <name type="scientific">Tumebacillus amylolyticus</name>
    <dbReference type="NCBI Taxonomy" id="2801339"/>
    <lineage>
        <taxon>Bacteria</taxon>
        <taxon>Bacillati</taxon>
        <taxon>Bacillota</taxon>
        <taxon>Bacilli</taxon>
        <taxon>Bacillales</taxon>
        <taxon>Alicyclobacillaceae</taxon>
        <taxon>Tumebacillus</taxon>
    </lineage>
</organism>